<name>A0A1F5SKD3_9BACT</name>
<dbReference type="EMBL" id="MFGC01000027">
    <property type="protein sequence ID" value="OGF27188.1"/>
    <property type="molecule type" value="Genomic_DNA"/>
</dbReference>
<dbReference type="Pfam" id="PF01862">
    <property type="entry name" value="PvlArgDC"/>
    <property type="match status" value="1"/>
</dbReference>
<dbReference type="PANTHER" id="PTHR40438">
    <property type="entry name" value="PYRUVOYL-DEPENDENT ARGININE DECARBOXYLASE"/>
    <property type="match status" value="1"/>
</dbReference>
<dbReference type="GO" id="GO:0006527">
    <property type="term" value="P:L-arginine catabolic process"/>
    <property type="evidence" value="ECO:0007669"/>
    <property type="project" value="InterPro"/>
</dbReference>
<dbReference type="PIRSF" id="PIRSF005216">
    <property type="entry name" value="Pyruvoyl-dep_arg_deCO2ase"/>
    <property type="match status" value="1"/>
</dbReference>
<evidence type="ECO:0000256" key="8">
    <source>
        <dbReference type="ARBA" id="ARBA00049309"/>
    </source>
</evidence>
<dbReference type="NCBIfam" id="NF009064">
    <property type="entry name" value="PRK12398.1"/>
    <property type="match status" value="1"/>
</dbReference>
<evidence type="ECO:0000256" key="5">
    <source>
        <dbReference type="ARBA" id="ARBA00022793"/>
    </source>
</evidence>
<dbReference type="SFLD" id="SFLDG01170">
    <property type="entry name" value="Pyruvoyl-dependent_arginine_de"/>
    <property type="match status" value="1"/>
</dbReference>
<evidence type="ECO:0000313" key="10">
    <source>
        <dbReference type="Proteomes" id="UP000178925"/>
    </source>
</evidence>
<evidence type="ECO:0000256" key="7">
    <source>
        <dbReference type="ARBA" id="ARBA00023317"/>
    </source>
</evidence>
<evidence type="ECO:0000313" key="9">
    <source>
        <dbReference type="EMBL" id="OGF27188.1"/>
    </source>
</evidence>
<dbReference type="NCBIfam" id="TIGR00286">
    <property type="entry name" value="pyruvoyl-dependent arginine decarboxylase"/>
    <property type="match status" value="1"/>
</dbReference>
<dbReference type="PANTHER" id="PTHR40438:SF1">
    <property type="entry name" value="PYRUVOYL-DEPENDENT ARGININE DECARBOXYLASE"/>
    <property type="match status" value="1"/>
</dbReference>
<dbReference type="Gene3D" id="3.30.60.30">
    <property type="match status" value="1"/>
</dbReference>
<comment type="catalytic activity">
    <reaction evidence="8">
        <text>L-arginine + H(+) = agmatine + CO2</text>
        <dbReference type="Rhea" id="RHEA:17641"/>
        <dbReference type="ChEBI" id="CHEBI:15378"/>
        <dbReference type="ChEBI" id="CHEBI:16526"/>
        <dbReference type="ChEBI" id="CHEBI:32682"/>
        <dbReference type="ChEBI" id="CHEBI:58145"/>
        <dbReference type="EC" id="4.1.1.19"/>
    </reaction>
</comment>
<comment type="cofactor">
    <cofactor evidence="1">
        <name>pyruvate</name>
        <dbReference type="ChEBI" id="CHEBI:15361"/>
    </cofactor>
</comment>
<reference evidence="9 10" key="1">
    <citation type="journal article" date="2016" name="Nat. Commun.">
        <title>Thousands of microbial genomes shed light on interconnected biogeochemical processes in an aquifer system.</title>
        <authorList>
            <person name="Anantharaman K."/>
            <person name="Brown C.T."/>
            <person name="Hug L.A."/>
            <person name="Sharon I."/>
            <person name="Castelle C.J."/>
            <person name="Probst A.J."/>
            <person name="Thomas B.C."/>
            <person name="Singh A."/>
            <person name="Wilkins M.J."/>
            <person name="Karaoz U."/>
            <person name="Brodie E.L."/>
            <person name="Williams K.H."/>
            <person name="Hubbard S.S."/>
            <person name="Banfield J.F."/>
        </authorList>
    </citation>
    <scope>NUCLEOTIDE SEQUENCE [LARGE SCALE GENOMIC DNA]</scope>
</reference>
<accession>A0A1F5SKD3</accession>
<protein>
    <recommendedName>
        <fullName evidence="4">Pyruvoyl-dependent arginine decarboxylase AaxB</fullName>
        <ecNumber evidence="3">4.1.1.19</ecNumber>
    </recommendedName>
</protein>
<dbReference type="Proteomes" id="UP000178925">
    <property type="component" value="Unassembled WGS sequence"/>
</dbReference>
<evidence type="ECO:0000256" key="2">
    <source>
        <dbReference type="ARBA" id="ARBA00008611"/>
    </source>
</evidence>
<dbReference type="InterPro" id="IPR016105">
    <property type="entry name" value="Pyr-dep_his/arg-deCO2ase_sand"/>
</dbReference>
<sequence>MIPQKIFLTKGVGAHKDKLASFELALRDAGIEKCNLVCVSSIFPPNCKMISKDEGVKLLNPGEITYCVMARNESNELNRLISASIGLAIPKNGDQYGYLSEHHAFGEKGEKAGEYAEDLAATMLATTLGIEFNSDTAWEEREQEYKASGYIFKTTNITQSAEAHKSGLWTTVIAAAVFIAE</sequence>
<keyword evidence="5" id="KW-0210">Decarboxylase</keyword>
<dbReference type="GO" id="GO:0008792">
    <property type="term" value="F:arginine decarboxylase activity"/>
    <property type="evidence" value="ECO:0007669"/>
    <property type="project" value="UniProtKB-EC"/>
</dbReference>
<keyword evidence="7" id="KW-0670">Pyruvate</keyword>
<organism evidence="9 10">
    <name type="scientific">Candidatus Falkowbacteria bacterium RIFOXYA2_FULL_47_9</name>
    <dbReference type="NCBI Taxonomy" id="1797995"/>
    <lineage>
        <taxon>Bacteria</taxon>
        <taxon>Candidatus Falkowiibacteriota</taxon>
    </lineage>
</organism>
<dbReference type="InterPro" id="IPR002724">
    <property type="entry name" value="Pyruvoyl-dep_arg_deCO2ase"/>
</dbReference>
<evidence type="ECO:0000256" key="4">
    <source>
        <dbReference type="ARBA" id="ARBA00014727"/>
    </source>
</evidence>
<dbReference type="HAMAP" id="MF_01404">
    <property type="entry name" value="PvlArgDC"/>
    <property type="match status" value="1"/>
</dbReference>
<dbReference type="Gene3D" id="3.50.20.10">
    <property type="entry name" value="Pyruvoyl-Dependent Histidine Decarboxylase, subunit B"/>
    <property type="match status" value="1"/>
</dbReference>
<keyword evidence="6" id="KW-0456">Lyase</keyword>
<gene>
    <name evidence="9" type="ORF">A2242_02370</name>
</gene>
<evidence type="ECO:0000256" key="3">
    <source>
        <dbReference type="ARBA" id="ARBA00012426"/>
    </source>
</evidence>
<dbReference type="AlphaFoldDB" id="A0A1F5SKD3"/>
<dbReference type="InterPro" id="IPR016104">
    <property type="entry name" value="Pyr-dep_his/arg-deCO2ase"/>
</dbReference>
<comment type="similarity">
    <text evidence="2">Belongs to the pyruvoyl-dependent arginine decarboxylase family.</text>
</comment>
<dbReference type="SFLD" id="SFLDS00055">
    <property type="entry name" value="Pyruvoyl-Dependent_Histidine/A"/>
    <property type="match status" value="1"/>
</dbReference>
<comment type="caution">
    <text evidence="9">The sequence shown here is derived from an EMBL/GenBank/DDBJ whole genome shotgun (WGS) entry which is preliminary data.</text>
</comment>
<dbReference type="STRING" id="1797995.A2242_02370"/>
<proteinExistence type="inferred from homology"/>
<dbReference type="SUPFAM" id="SSF56271">
    <property type="entry name" value="Pyruvoyl-dependent histidine and arginine decarboxylases"/>
    <property type="match status" value="1"/>
</dbReference>
<evidence type="ECO:0000256" key="6">
    <source>
        <dbReference type="ARBA" id="ARBA00023239"/>
    </source>
</evidence>
<dbReference type="EC" id="4.1.1.19" evidence="3"/>
<evidence type="ECO:0000256" key="1">
    <source>
        <dbReference type="ARBA" id="ARBA00001928"/>
    </source>
</evidence>